<keyword evidence="1" id="KW-1185">Reference proteome</keyword>
<sequence length="211" mass="23524">MKLFKNMTSEVSRLGTVLAAFDFNTDIIQATSFIADKFKCHRVEDYCSYFELAALEVHQAAEGFNVNDIRKKKIGGKKIFANMSTAEVDRLGRVLSSKNYRSDFIQAAVYIAGRVGCTKVGEFCSYVELVVNKVKAAAKGPRKCLCRGLSVNDIQEVKIGGRLIFANMSIAEVDRLERVLYKLGYNSEIIQAAVYIAGKRRCQSGRVLQLL</sequence>
<evidence type="ECO:0000313" key="2">
    <source>
        <dbReference type="WBParaSite" id="PSAMB.scaffold147size72779.g2622.t1"/>
    </source>
</evidence>
<protein>
    <submittedName>
        <fullName evidence="2">Uncharacterized protein</fullName>
    </submittedName>
</protein>
<organism evidence="1 2">
    <name type="scientific">Plectus sambesii</name>
    <dbReference type="NCBI Taxonomy" id="2011161"/>
    <lineage>
        <taxon>Eukaryota</taxon>
        <taxon>Metazoa</taxon>
        <taxon>Ecdysozoa</taxon>
        <taxon>Nematoda</taxon>
        <taxon>Chromadorea</taxon>
        <taxon>Plectida</taxon>
        <taxon>Plectina</taxon>
        <taxon>Plectoidea</taxon>
        <taxon>Plectidae</taxon>
        <taxon>Plectus</taxon>
    </lineage>
</organism>
<name>A0A914V3J4_9BILA</name>
<dbReference type="Proteomes" id="UP000887566">
    <property type="component" value="Unplaced"/>
</dbReference>
<proteinExistence type="predicted"/>
<accession>A0A914V3J4</accession>
<reference evidence="2" key="1">
    <citation type="submission" date="2022-11" db="UniProtKB">
        <authorList>
            <consortium name="WormBaseParasite"/>
        </authorList>
    </citation>
    <scope>IDENTIFICATION</scope>
</reference>
<dbReference type="AlphaFoldDB" id="A0A914V3J4"/>
<dbReference type="WBParaSite" id="PSAMB.scaffold147size72779.g2622.t1">
    <property type="protein sequence ID" value="PSAMB.scaffold147size72779.g2622.t1"/>
    <property type="gene ID" value="PSAMB.scaffold147size72779.g2622"/>
</dbReference>
<evidence type="ECO:0000313" key="1">
    <source>
        <dbReference type="Proteomes" id="UP000887566"/>
    </source>
</evidence>